<sequence length="101" mass="11614">MIAVKVSYTVPSSFVARNKENIAQFLKDFQQLDTALFSYSVFLCEDGKTFLHMSTYKNEEIQTRVLNVPSFKKFQEERDQSGLDDSHKVEMLHPVGSSFNV</sequence>
<dbReference type="RefSeq" id="WP_135527411.1">
    <property type="nucleotide sequence ID" value="NZ_SRLH01000009.1"/>
</dbReference>
<accession>A0A4Z0L331</accession>
<evidence type="ECO:0000313" key="2">
    <source>
        <dbReference type="Proteomes" id="UP000297407"/>
    </source>
</evidence>
<gene>
    <name evidence="1" type="ORF">E4635_14425</name>
</gene>
<comment type="caution">
    <text evidence="1">The sequence shown here is derived from an EMBL/GenBank/DDBJ whole genome shotgun (WGS) entry which is preliminary data.</text>
</comment>
<dbReference type="EMBL" id="SRLH01000009">
    <property type="protein sequence ID" value="TGD56638.1"/>
    <property type="molecule type" value="Genomic_DNA"/>
</dbReference>
<name>A0A4Z0L331_9FLAO</name>
<dbReference type="AlphaFoldDB" id="A0A4Z0L331"/>
<dbReference type="OrthoDB" id="8481042at2"/>
<evidence type="ECO:0000313" key="1">
    <source>
        <dbReference type="EMBL" id="TGD56638.1"/>
    </source>
</evidence>
<reference evidence="1 2" key="1">
    <citation type="submission" date="2019-04" db="EMBL/GenBank/DDBJ databases">
        <title>Flavobacterium sp. strain DS2-A Genome sequencing and assembly.</title>
        <authorList>
            <person name="Kim I."/>
        </authorList>
    </citation>
    <scope>NUCLEOTIDE SEQUENCE [LARGE SCALE GENOMIC DNA]</scope>
    <source>
        <strain evidence="1 2">DS2-A</strain>
    </source>
</reference>
<protein>
    <recommendedName>
        <fullName evidence="3">ABM domain-containing protein</fullName>
    </recommendedName>
</protein>
<proteinExistence type="predicted"/>
<keyword evidence="2" id="KW-1185">Reference proteome</keyword>
<organism evidence="1 2">
    <name type="scientific">Flavobacterium humi</name>
    <dbReference type="NCBI Taxonomy" id="2562683"/>
    <lineage>
        <taxon>Bacteria</taxon>
        <taxon>Pseudomonadati</taxon>
        <taxon>Bacteroidota</taxon>
        <taxon>Flavobacteriia</taxon>
        <taxon>Flavobacteriales</taxon>
        <taxon>Flavobacteriaceae</taxon>
        <taxon>Flavobacterium</taxon>
    </lineage>
</organism>
<evidence type="ECO:0008006" key="3">
    <source>
        <dbReference type="Google" id="ProtNLM"/>
    </source>
</evidence>
<dbReference type="Proteomes" id="UP000297407">
    <property type="component" value="Unassembled WGS sequence"/>
</dbReference>